<gene>
    <name evidence="1" type="ORF">ACHAWO_008602</name>
</gene>
<comment type="caution">
    <text evidence="1">The sequence shown here is derived from an EMBL/GenBank/DDBJ whole genome shotgun (WGS) entry which is preliminary data.</text>
</comment>
<dbReference type="AlphaFoldDB" id="A0ABD3PAY1"/>
<sequence length="191" mass="19806">MNHKSKNSHHGGTSVVKLNSTLLQLGLLVELVPSEINEAIAEVTDELSVSGDILHDEKLKEANEEEDLKGTILGNIEGAGPAISNIGELGSIKGDVSGKVDSGTSDDVSKEGQLADTSVLQLNVTETVEALLAGLIQQSQGIEESKGGLGTEFVLEGSEGEVVPPVWAGAKAAAPAMREAMMADFMVVTVC</sequence>
<protein>
    <submittedName>
        <fullName evidence="1">Uncharacterized protein</fullName>
    </submittedName>
</protein>
<proteinExistence type="predicted"/>
<dbReference type="Proteomes" id="UP001530400">
    <property type="component" value="Unassembled WGS sequence"/>
</dbReference>
<keyword evidence="2" id="KW-1185">Reference proteome</keyword>
<reference evidence="1 2" key="1">
    <citation type="submission" date="2024-10" db="EMBL/GenBank/DDBJ databases">
        <title>Updated reference genomes for cyclostephanoid diatoms.</title>
        <authorList>
            <person name="Roberts W.R."/>
            <person name="Alverson A.J."/>
        </authorList>
    </citation>
    <scope>NUCLEOTIDE SEQUENCE [LARGE SCALE GENOMIC DNA]</scope>
    <source>
        <strain evidence="1 2">AJA010-31</strain>
    </source>
</reference>
<evidence type="ECO:0000313" key="1">
    <source>
        <dbReference type="EMBL" id="KAL3785330.1"/>
    </source>
</evidence>
<name>A0ABD3PAY1_9STRA</name>
<dbReference type="EMBL" id="JALLPJ020000698">
    <property type="protein sequence ID" value="KAL3785330.1"/>
    <property type="molecule type" value="Genomic_DNA"/>
</dbReference>
<organism evidence="1 2">
    <name type="scientific">Cyclotella atomus</name>
    <dbReference type="NCBI Taxonomy" id="382360"/>
    <lineage>
        <taxon>Eukaryota</taxon>
        <taxon>Sar</taxon>
        <taxon>Stramenopiles</taxon>
        <taxon>Ochrophyta</taxon>
        <taxon>Bacillariophyta</taxon>
        <taxon>Coscinodiscophyceae</taxon>
        <taxon>Thalassiosirophycidae</taxon>
        <taxon>Stephanodiscales</taxon>
        <taxon>Stephanodiscaceae</taxon>
        <taxon>Cyclotella</taxon>
    </lineage>
</organism>
<evidence type="ECO:0000313" key="2">
    <source>
        <dbReference type="Proteomes" id="UP001530400"/>
    </source>
</evidence>
<accession>A0ABD3PAY1</accession>